<dbReference type="CDD" id="cd12148">
    <property type="entry name" value="fungal_TF_MHR"/>
    <property type="match status" value="1"/>
</dbReference>
<dbReference type="AlphaFoldDB" id="A0A4Y7Q4I5"/>
<evidence type="ECO:0000256" key="3">
    <source>
        <dbReference type="ARBA" id="ARBA00023015"/>
    </source>
</evidence>
<keyword evidence="6" id="KW-0539">Nucleus</keyword>
<evidence type="ECO:0000256" key="6">
    <source>
        <dbReference type="ARBA" id="ARBA00023242"/>
    </source>
</evidence>
<dbReference type="EMBL" id="ML170174">
    <property type="protein sequence ID" value="TDL22567.1"/>
    <property type="molecule type" value="Genomic_DNA"/>
</dbReference>
<dbReference type="Pfam" id="PF04082">
    <property type="entry name" value="Fungal_trans"/>
    <property type="match status" value="1"/>
</dbReference>
<evidence type="ECO:0000256" key="5">
    <source>
        <dbReference type="ARBA" id="ARBA00023163"/>
    </source>
</evidence>
<dbReference type="STRING" id="50990.A0A4Y7Q4I5"/>
<dbReference type="InterPro" id="IPR001138">
    <property type="entry name" value="Zn2Cys6_DnaBD"/>
</dbReference>
<protein>
    <recommendedName>
        <fullName evidence="8">Zn(2)-C6 fungal-type domain-containing protein</fullName>
    </recommendedName>
</protein>
<dbReference type="SMART" id="SM00906">
    <property type="entry name" value="Fungal_trans"/>
    <property type="match status" value="1"/>
</dbReference>
<evidence type="ECO:0000256" key="1">
    <source>
        <dbReference type="ARBA" id="ARBA00004123"/>
    </source>
</evidence>
<dbReference type="GO" id="GO:0006351">
    <property type="term" value="P:DNA-templated transcription"/>
    <property type="evidence" value="ECO:0007669"/>
    <property type="project" value="InterPro"/>
</dbReference>
<dbReference type="SUPFAM" id="SSF57701">
    <property type="entry name" value="Zn2/Cys6 DNA-binding domain"/>
    <property type="match status" value="1"/>
</dbReference>
<reference evidence="9 10" key="1">
    <citation type="submission" date="2018-06" db="EMBL/GenBank/DDBJ databases">
        <title>A transcriptomic atlas of mushroom development highlights an independent origin of complex multicellularity.</title>
        <authorList>
            <consortium name="DOE Joint Genome Institute"/>
            <person name="Krizsan K."/>
            <person name="Almasi E."/>
            <person name="Merenyi Z."/>
            <person name="Sahu N."/>
            <person name="Viragh M."/>
            <person name="Koszo T."/>
            <person name="Mondo S."/>
            <person name="Kiss B."/>
            <person name="Balint B."/>
            <person name="Kues U."/>
            <person name="Barry K."/>
            <person name="Hegedus J.C."/>
            <person name="Henrissat B."/>
            <person name="Johnson J."/>
            <person name="Lipzen A."/>
            <person name="Ohm R."/>
            <person name="Nagy I."/>
            <person name="Pangilinan J."/>
            <person name="Yan J."/>
            <person name="Xiong Y."/>
            <person name="Grigoriev I.V."/>
            <person name="Hibbett D.S."/>
            <person name="Nagy L.G."/>
        </authorList>
    </citation>
    <scope>NUCLEOTIDE SEQUENCE [LARGE SCALE GENOMIC DNA]</scope>
    <source>
        <strain evidence="9 10">SZMC22713</strain>
    </source>
</reference>
<dbReference type="SMART" id="SM00066">
    <property type="entry name" value="GAL4"/>
    <property type="match status" value="1"/>
</dbReference>
<dbReference type="GO" id="GO:0008270">
    <property type="term" value="F:zinc ion binding"/>
    <property type="evidence" value="ECO:0007669"/>
    <property type="project" value="InterPro"/>
</dbReference>
<feature type="compositionally biased region" description="Polar residues" evidence="7">
    <location>
        <begin position="23"/>
        <end position="39"/>
    </location>
</feature>
<evidence type="ECO:0000313" key="9">
    <source>
        <dbReference type="EMBL" id="TDL22567.1"/>
    </source>
</evidence>
<dbReference type="CDD" id="cd00067">
    <property type="entry name" value="GAL4"/>
    <property type="match status" value="1"/>
</dbReference>
<dbReference type="PANTHER" id="PTHR31845:SF17">
    <property type="entry name" value="ZN(II)2CYS6 TRANSCRIPTION FACTOR (EUROFUNG)"/>
    <property type="match status" value="1"/>
</dbReference>
<dbReference type="VEuPathDB" id="FungiDB:BD410DRAFT_208409"/>
<dbReference type="PANTHER" id="PTHR31845">
    <property type="entry name" value="FINGER DOMAIN PROTEIN, PUTATIVE-RELATED"/>
    <property type="match status" value="1"/>
</dbReference>
<feature type="compositionally biased region" description="Low complexity" evidence="7">
    <location>
        <begin position="1"/>
        <end position="12"/>
    </location>
</feature>
<feature type="region of interest" description="Disordered" evidence="7">
    <location>
        <begin position="144"/>
        <end position="211"/>
    </location>
</feature>
<dbReference type="Gene3D" id="4.10.240.10">
    <property type="entry name" value="Zn(2)-C6 fungal-type DNA-binding domain"/>
    <property type="match status" value="1"/>
</dbReference>
<keyword evidence="4" id="KW-0238">DNA-binding</keyword>
<name>A0A4Y7Q4I5_9AGAM</name>
<dbReference type="Proteomes" id="UP000294933">
    <property type="component" value="Unassembled WGS sequence"/>
</dbReference>
<dbReference type="InterPro" id="IPR036864">
    <property type="entry name" value="Zn2-C6_fun-type_DNA-bd_sf"/>
</dbReference>
<dbReference type="GO" id="GO:0005634">
    <property type="term" value="C:nucleus"/>
    <property type="evidence" value="ECO:0007669"/>
    <property type="project" value="UniProtKB-SubCell"/>
</dbReference>
<feature type="domain" description="Zn(2)-C6 fungal-type" evidence="8">
    <location>
        <begin position="70"/>
        <end position="99"/>
    </location>
</feature>
<feature type="compositionally biased region" description="Low complexity" evidence="7">
    <location>
        <begin position="160"/>
        <end position="170"/>
    </location>
</feature>
<dbReference type="InterPro" id="IPR007219">
    <property type="entry name" value="XnlR_reg_dom"/>
</dbReference>
<keyword evidence="10" id="KW-1185">Reference proteome</keyword>
<feature type="compositionally biased region" description="Low complexity" evidence="7">
    <location>
        <begin position="43"/>
        <end position="62"/>
    </location>
</feature>
<keyword evidence="5" id="KW-0804">Transcription</keyword>
<dbReference type="PROSITE" id="PS50048">
    <property type="entry name" value="ZN2_CY6_FUNGAL_2"/>
    <property type="match status" value="1"/>
</dbReference>
<dbReference type="InterPro" id="IPR051089">
    <property type="entry name" value="prtT"/>
</dbReference>
<comment type="subcellular location">
    <subcellularLocation>
        <location evidence="1">Nucleus</location>
    </subcellularLocation>
</comment>
<accession>A0A4Y7Q4I5</accession>
<evidence type="ECO:0000256" key="4">
    <source>
        <dbReference type="ARBA" id="ARBA00023125"/>
    </source>
</evidence>
<dbReference type="GO" id="GO:0000981">
    <property type="term" value="F:DNA-binding transcription factor activity, RNA polymerase II-specific"/>
    <property type="evidence" value="ECO:0007669"/>
    <property type="project" value="InterPro"/>
</dbReference>
<gene>
    <name evidence="9" type="ORF">BD410DRAFT_208409</name>
</gene>
<dbReference type="GO" id="GO:0000976">
    <property type="term" value="F:transcription cis-regulatory region binding"/>
    <property type="evidence" value="ECO:0007669"/>
    <property type="project" value="TreeGrafter"/>
</dbReference>
<keyword evidence="3" id="KW-0805">Transcription regulation</keyword>
<evidence type="ECO:0000256" key="2">
    <source>
        <dbReference type="ARBA" id="ARBA00022723"/>
    </source>
</evidence>
<dbReference type="PROSITE" id="PS00463">
    <property type="entry name" value="ZN2_CY6_FUNGAL_1"/>
    <property type="match status" value="1"/>
</dbReference>
<dbReference type="Pfam" id="PF00172">
    <property type="entry name" value="Zn_clus"/>
    <property type="match status" value="1"/>
</dbReference>
<proteinExistence type="predicted"/>
<evidence type="ECO:0000259" key="8">
    <source>
        <dbReference type="PROSITE" id="PS50048"/>
    </source>
</evidence>
<organism evidence="9 10">
    <name type="scientific">Rickenella mellea</name>
    <dbReference type="NCBI Taxonomy" id="50990"/>
    <lineage>
        <taxon>Eukaryota</taxon>
        <taxon>Fungi</taxon>
        <taxon>Dikarya</taxon>
        <taxon>Basidiomycota</taxon>
        <taxon>Agaricomycotina</taxon>
        <taxon>Agaricomycetes</taxon>
        <taxon>Hymenochaetales</taxon>
        <taxon>Rickenellaceae</taxon>
        <taxon>Rickenella</taxon>
    </lineage>
</organism>
<feature type="region of interest" description="Disordered" evidence="7">
    <location>
        <begin position="1"/>
        <end position="64"/>
    </location>
</feature>
<dbReference type="OrthoDB" id="4454541at2759"/>
<sequence length="778" mass="85761">MSLSPSSLSNNSDAPAKRRRTHSMSTNGSQMIHSPTNGGQDIGSHQQHLGQQQQQQVQPQGHIPKRGARACTACRKGKNRCEGEAPCRRCQLSGTPCIFEKPEKKPQQSMPNGSIERVSRLEGQYMVMQSQMIGLQSSLDRILSAVQTPPPPPATESYPQQQQQQQQYQQNMGDTSSRDMQGYGNTSRDVYGSPDVAPRRSGRTFPPLPGFAPPPHKYATYGIVPSTAPSSDDESEDTLPRSTLNAPIEALQGLANAAAEAAAVPSASPPRVKKRKKAEPIPRNAFPHVIEKGLVTDSEARELYHIFFSGCHLFIPLFDPAYDTYEGLKERTPWTFDAILAIAGKIKSANGQPSPTFYKCLEEAQGIARSSLFGPVVRKEAVQGMLLLAAWSTNGWLPSGHAMRMALDLGLHRALEKLADGASNAGKRRTEEEERDLVVSARIWLCLYWFDHQMSLGTGRPIVLRDESSIRHCRLLLTHPMASPTDVRLISQIELIAQKTQIYETLSPLNGQVNHNTLAFIRRANIALDKWWADCDELHSRTMDEDSLLRKILAGELHYAKLWLVCVALRGVSWDKMPFEQRELAFQAKDAASNCLSIFLNSHAYRAALRYAVHDSLVTAAFSGLFLLKMANLFPAELDLSGIAAQVEQLAQLLSEVAAERYALTLRIMLANLRRKVGMAMVSTPQPMMPPPPGTENMLVHPSFVDPATVPAPMTMEELGFAWPSERGIFNPSAIPTWLHEGSLTDLGLPINGSDGIFLQLSGPNGWTGDFAPMPEAW</sequence>
<keyword evidence="2" id="KW-0479">Metal-binding</keyword>
<evidence type="ECO:0000256" key="7">
    <source>
        <dbReference type="SAM" id="MobiDB-lite"/>
    </source>
</evidence>
<feature type="compositionally biased region" description="Polar residues" evidence="7">
    <location>
        <begin position="171"/>
        <end position="188"/>
    </location>
</feature>
<evidence type="ECO:0000313" key="10">
    <source>
        <dbReference type="Proteomes" id="UP000294933"/>
    </source>
</evidence>